<evidence type="ECO:0000256" key="8">
    <source>
        <dbReference type="ARBA" id="ARBA00023316"/>
    </source>
</evidence>
<dbReference type="InterPro" id="IPR036366">
    <property type="entry name" value="PGBDSf"/>
</dbReference>
<dbReference type="SUPFAM" id="SSF47090">
    <property type="entry name" value="PGBD-like"/>
    <property type="match status" value="1"/>
</dbReference>
<feature type="active site" description="Proton donor/acceptor" evidence="9">
    <location>
        <position position="110"/>
    </location>
</feature>
<dbReference type="EC" id="2.-.-.-" evidence="12"/>
<keyword evidence="5" id="KW-0378">Hydrolase</keyword>
<sequence length="231" mass="26021">MSRFKKLLYTLLFILIIEIILIYLGNKYNILSLNNGSNNKSTCILVDISSHELFLINNNKIIKSYTIASGKPNTPSPIGSWKIISKGTWGKGFGGHWLGLNVPWGKYGIHGTNKPNSIGWNSSHGCIRMKNRDVSELYKLVPHGTPVIIYGGPYGNFGSRLRNINPGDRGADVFEVQRLLKIKGYYEGNPDGIYGDGMKYYIHKFQKDNNIPLSNTINFNFYKKLGVKLMD</sequence>
<keyword evidence="10" id="KW-0812">Transmembrane</keyword>
<dbReference type="InterPro" id="IPR005490">
    <property type="entry name" value="LD_TPept_cat_dom"/>
</dbReference>
<keyword evidence="13" id="KW-1185">Reference proteome</keyword>
<comment type="pathway">
    <text evidence="1 9">Cell wall biogenesis; peptidoglycan biosynthesis.</text>
</comment>
<dbReference type="PROSITE" id="PS52029">
    <property type="entry name" value="LD_TPASE"/>
    <property type="match status" value="1"/>
</dbReference>
<dbReference type="PATRIC" id="fig|1121290.3.peg.1232"/>
<reference evidence="12 13" key="1">
    <citation type="submission" date="2016-06" db="EMBL/GenBank/DDBJ databases">
        <title>Genome sequence of Clostridium acetireducens DSM 10703.</title>
        <authorList>
            <person name="Poehlein A."/>
            <person name="Fluechter S."/>
            <person name="Duerre P."/>
            <person name="Daniel R."/>
        </authorList>
    </citation>
    <scope>NUCLEOTIDE SEQUENCE [LARGE SCALE GENOMIC DNA]</scope>
    <source>
        <strain evidence="12 13">DSM 10703</strain>
    </source>
</reference>
<dbReference type="InterPro" id="IPR036365">
    <property type="entry name" value="PGBD-like_sf"/>
</dbReference>
<dbReference type="Gene3D" id="2.40.440.10">
    <property type="entry name" value="L,D-transpeptidase catalytic domain-like"/>
    <property type="match status" value="1"/>
</dbReference>
<accession>A0A1E8EYR9</accession>
<protein>
    <submittedName>
        <fullName evidence="12">Putative L,D-transpeptidase YkuD</fullName>
        <ecNumber evidence="12">2.-.-.-</ecNumber>
    </submittedName>
</protein>
<organism evidence="12 13">
    <name type="scientific">Clostridium acetireducens DSM 10703</name>
    <dbReference type="NCBI Taxonomy" id="1121290"/>
    <lineage>
        <taxon>Bacteria</taxon>
        <taxon>Bacillati</taxon>
        <taxon>Bacillota</taxon>
        <taxon>Clostridia</taxon>
        <taxon>Eubacteriales</taxon>
        <taxon>Clostridiaceae</taxon>
        <taxon>Clostridium</taxon>
    </lineage>
</organism>
<keyword evidence="7 9" id="KW-0573">Peptidoglycan synthesis</keyword>
<comment type="caution">
    <text evidence="12">The sequence shown here is derived from an EMBL/GenBank/DDBJ whole genome shotgun (WGS) entry which is preliminary data.</text>
</comment>
<keyword evidence="10" id="KW-0472">Membrane</keyword>
<dbReference type="GO" id="GO:0016757">
    <property type="term" value="F:glycosyltransferase activity"/>
    <property type="evidence" value="ECO:0007669"/>
    <property type="project" value="UniProtKB-KW"/>
</dbReference>
<keyword evidence="4 12" id="KW-0808">Transferase</keyword>
<keyword evidence="6 9" id="KW-0133">Cell shape</keyword>
<dbReference type="InterPro" id="IPR002477">
    <property type="entry name" value="Peptidoglycan-bd-like"/>
</dbReference>
<keyword evidence="8 9" id="KW-0961">Cell wall biogenesis/degradation</keyword>
<keyword evidence="10" id="KW-1133">Transmembrane helix</keyword>
<dbReference type="CDD" id="cd16913">
    <property type="entry name" value="YkuD_like"/>
    <property type="match status" value="1"/>
</dbReference>
<dbReference type="OrthoDB" id="9787225at2"/>
<dbReference type="GO" id="GO:0071555">
    <property type="term" value="P:cell wall organization"/>
    <property type="evidence" value="ECO:0007669"/>
    <property type="project" value="UniProtKB-UniRule"/>
</dbReference>
<evidence type="ECO:0000256" key="10">
    <source>
        <dbReference type="SAM" id="Phobius"/>
    </source>
</evidence>
<dbReference type="RefSeq" id="WP_070110245.1">
    <property type="nucleotide sequence ID" value="NZ_LZFO01000015.1"/>
</dbReference>
<evidence type="ECO:0000256" key="5">
    <source>
        <dbReference type="ARBA" id="ARBA00022801"/>
    </source>
</evidence>
<proteinExistence type="inferred from homology"/>
<evidence type="ECO:0000256" key="9">
    <source>
        <dbReference type="PROSITE-ProRule" id="PRU01373"/>
    </source>
</evidence>
<evidence type="ECO:0000256" key="2">
    <source>
        <dbReference type="ARBA" id="ARBA00005992"/>
    </source>
</evidence>
<dbReference type="InterPro" id="IPR038063">
    <property type="entry name" value="Transpep_catalytic_dom"/>
</dbReference>
<evidence type="ECO:0000256" key="3">
    <source>
        <dbReference type="ARBA" id="ARBA00022676"/>
    </source>
</evidence>
<evidence type="ECO:0000256" key="7">
    <source>
        <dbReference type="ARBA" id="ARBA00022984"/>
    </source>
</evidence>
<feature type="transmembrane region" description="Helical" evidence="10">
    <location>
        <begin position="7"/>
        <end position="25"/>
    </location>
</feature>
<evidence type="ECO:0000313" key="13">
    <source>
        <dbReference type="Proteomes" id="UP000175744"/>
    </source>
</evidence>
<feature type="active site" description="Nucleophile" evidence="9">
    <location>
        <position position="126"/>
    </location>
</feature>
<dbReference type="Proteomes" id="UP000175744">
    <property type="component" value="Unassembled WGS sequence"/>
</dbReference>
<evidence type="ECO:0000256" key="1">
    <source>
        <dbReference type="ARBA" id="ARBA00004752"/>
    </source>
</evidence>
<dbReference type="GO" id="GO:0008360">
    <property type="term" value="P:regulation of cell shape"/>
    <property type="evidence" value="ECO:0007669"/>
    <property type="project" value="UniProtKB-UniRule"/>
</dbReference>
<evidence type="ECO:0000256" key="6">
    <source>
        <dbReference type="ARBA" id="ARBA00022960"/>
    </source>
</evidence>
<dbReference type="EMBL" id="LZFO01000015">
    <property type="protein sequence ID" value="OFI06105.1"/>
    <property type="molecule type" value="Genomic_DNA"/>
</dbReference>
<gene>
    <name evidence="12" type="primary">ykuD_2</name>
    <name evidence="12" type="ORF">CLOACE_12480</name>
</gene>
<dbReference type="Pfam" id="PF01471">
    <property type="entry name" value="PG_binding_1"/>
    <property type="match status" value="1"/>
</dbReference>
<feature type="domain" description="L,D-TPase catalytic" evidence="11">
    <location>
        <begin position="42"/>
        <end position="150"/>
    </location>
</feature>
<evidence type="ECO:0000256" key="4">
    <source>
        <dbReference type="ARBA" id="ARBA00022679"/>
    </source>
</evidence>
<dbReference type="UniPathway" id="UPA00219"/>
<dbReference type="AlphaFoldDB" id="A0A1E8EYR9"/>
<dbReference type="GO" id="GO:0005576">
    <property type="term" value="C:extracellular region"/>
    <property type="evidence" value="ECO:0007669"/>
    <property type="project" value="TreeGrafter"/>
</dbReference>
<evidence type="ECO:0000313" key="12">
    <source>
        <dbReference type="EMBL" id="OFI06105.1"/>
    </source>
</evidence>
<dbReference type="STRING" id="1121290.CLAOCE_12480"/>
<comment type="similarity">
    <text evidence="2">Belongs to the YkuD family.</text>
</comment>
<keyword evidence="3" id="KW-0328">Glycosyltransferase</keyword>
<dbReference type="Gene3D" id="1.10.101.10">
    <property type="entry name" value="PGBD-like superfamily/PGBD"/>
    <property type="match status" value="1"/>
</dbReference>
<dbReference type="PANTHER" id="PTHR30582">
    <property type="entry name" value="L,D-TRANSPEPTIDASE"/>
    <property type="match status" value="1"/>
</dbReference>
<dbReference type="Pfam" id="PF03734">
    <property type="entry name" value="YkuD"/>
    <property type="match status" value="1"/>
</dbReference>
<name>A0A1E8EYR9_9CLOT</name>
<dbReference type="GO" id="GO:0018104">
    <property type="term" value="P:peptidoglycan-protein cross-linking"/>
    <property type="evidence" value="ECO:0007669"/>
    <property type="project" value="TreeGrafter"/>
</dbReference>
<evidence type="ECO:0000259" key="11">
    <source>
        <dbReference type="PROSITE" id="PS52029"/>
    </source>
</evidence>
<dbReference type="GO" id="GO:0071972">
    <property type="term" value="F:peptidoglycan L,D-transpeptidase activity"/>
    <property type="evidence" value="ECO:0007669"/>
    <property type="project" value="TreeGrafter"/>
</dbReference>
<dbReference type="InterPro" id="IPR050979">
    <property type="entry name" value="LD-transpeptidase"/>
</dbReference>
<dbReference type="SUPFAM" id="SSF141523">
    <property type="entry name" value="L,D-transpeptidase catalytic domain-like"/>
    <property type="match status" value="1"/>
</dbReference>
<dbReference type="PANTHER" id="PTHR30582:SF24">
    <property type="entry name" value="L,D-TRANSPEPTIDASE ERFK_SRFK-RELATED"/>
    <property type="match status" value="1"/>
</dbReference>